<dbReference type="Proteomes" id="UP000657006">
    <property type="component" value="Unassembled WGS sequence"/>
</dbReference>
<dbReference type="Pfam" id="PF13802">
    <property type="entry name" value="Gal_mutarotas_2"/>
    <property type="match status" value="1"/>
</dbReference>
<dbReference type="Gene3D" id="2.60.40.1760">
    <property type="entry name" value="glycosyl hydrolase (family 31)"/>
    <property type="match status" value="1"/>
</dbReference>
<evidence type="ECO:0000256" key="1">
    <source>
        <dbReference type="ARBA" id="ARBA00007806"/>
    </source>
</evidence>
<dbReference type="InterPro" id="IPR051816">
    <property type="entry name" value="Glycosyl_Hydrolase_31"/>
</dbReference>
<dbReference type="InterPro" id="IPR033403">
    <property type="entry name" value="DUF5110"/>
</dbReference>
<dbReference type="InterPro" id="IPR013780">
    <property type="entry name" value="Glyco_hydro_b"/>
</dbReference>
<name>A0A926DQP0_9FIRM</name>
<dbReference type="GO" id="GO:0004553">
    <property type="term" value="F:hydrolase activity, hydrolyzing O-glycosyl compounds"/>
    <property type="evidence" value="ECO:0007669"/>
    <property type="project" value="InterPro"/>
</dbReference>
<dbReference type="InterPro" id="IPR048395">
    <property type="entry name" value="Glyco_hydro_31_C"/>
</dbReference>
<dbReference type="RefSeq" id="WP_249289474.1">
    <property type="nucleotide sequence ID" value="NZ_JACRSQ010000004.1"/>
</dbReference>
<dbReference type="GO" id="GO:0005975">
    <property type="term" value="P:carbohydrate metabolic process"/>
    <property type="evidence" value="ECO:0007669"/>
    <property type="project" value="InterPro"/>
</dbReference>
<gene>
    <name evidence="7" type="ORF">H8730_04415</name>
</gene>
<dbReference type="Gene3D" id="2.60.40.1180">
    <property type="entry name" value="Golgi alpha-mannosidase II"/>
    <property type="match status" value="2"/>
</dbReference>
<dbReference type="EMBL" id="JACRSQ010000004">
    <property type="protein sequence ID" value="MBC8542791.1"/>
    <property type="molecule type" value="Genomic_DNA"/>
</dbReference>
<comment type="caution">
    <text evidence="7">The sequence shown here is derived from an EMBL/GenBank/DDBJ whole genome shotgun (WGS) entry which is preliminary data.</text>
</comment>
<reference evidence="7" key="1">
    <citation type="submission" date="2020-08" db="EMBL/GenBank/DDBJ databases">
        <title>Genome public.</title>
        <authorList>
            <person name="Liu C."/>
            <person name="Sun Q."/>
        </authorList>
    </citation>
    <scope>NUCLEOTIDE SEQUENCE</scope>
    <source>
        <strain evidence="7">NSJ-32</strain>
    </source>
</reference>
<accession>A0A926DQP0</accession>
<evidence type="ECO:0000259" key="4">
    <source>
        <dbReference type="Pfam" id="PF13802"/>
    </source>
</evidence>
<evidence type="ECO:0000313" key="7">
    <source>
        <dbReference type="EMBL" id="MBC8542791.1"/>
    </source>
</evidence>
<dbReference type="PANTHER" id="PTHR43863:SF2">
    <property type="entry name" value="MALTASE-GLUCOAMYLASE"/>
    <property type="match status" value="1"/>
</dbReference>
<dbReference type="InterPro" id="IPR025887">
    <property type="entry name" value="Glyco_hydro_31_N_dom"/>
</dbReference>
<organism evidence="7 8">
    <name type="scientific">Bianquea renquensis</name>
    <dbReference type="NCBI Taxonomy" id="2763661"/>
    <lineage>
        <taxon>Bacteria</taxon>
        <taxon>Bacillati</taxon>
        <taxon>Bacillota</taxon>
        <taxon>Clostridia</taxon>
        <taxon>Eubacteriales</taxon>
        <taxon>Bianqueaceae</taxon>
        <taxon>Bianquea</taxon>
    </lineage>
</organism>
<dbReference type="Pfam" id="PF17137">
    <property type="entry name" value="DUF5110"/>
    <property type="match status" value="1"/>
</dbReference>
<dbReference type="SUPFAM" id="SSF51011">
    <property type="entry name" value="Glycosyl hydrolase domain"/>
    <property type="match status" value="1"/>
</dbReference>
<feature type="domain" description="Glycosyl hydrolase family 31 C-terminal" evidence="6">
    <location>
        <begin position="498"/>
        <end position="582"/>
    </location>
</feature>
<dbReference type="PANTHER" id="PTHR43863">
    <property type="entry name" value="HYDROLASE, PUTATIVE (AFU_ORTHOLOGUE AFUA_1G03140)-RELATED"/>
    <property type="match status" value="1"/>
</dbReference>
<keyword evidence="8" id="KW-1185">Reference proteome</keyword>
<sequence>MMQALTWTSLAPGIWRARLGAPTSVTPMTLAAAPPALDSLTSLPDTPMPEFSFSPCARTDDNRIVIRFSLTEMEDLYGLGLQMTSVNHRGRTRSLSVNSYPTADSGANVAPVPFLVSSRGYGVAVDSLQPATFYCGCTQPTELPLYPKHRATTPNWTPDVPFHCWEAVIPGNSADLYFFSGPSMLDAVRRYILYAGGGALPPRWGLGFWHRVPMVYSDQEALAEMAEIRAHQIPCDVIGLEPGWQTFSYPCSYAWDPGRFPDPAGFVQAAADKGFHINLWEHGYVAPCCEFYETVRPHLSDYANWSGELPDYTQPAVLTAMQNQHRRDHLSIGVSGYKIDECDASLPSHAHFPSGLDGVQMNQILGMLLTKNQDALFREKNTRTYSMVRAGNLGGCGYPFAFYSDRTDLREYVRMLCNSGFSGLLWSPEVCGASSGEEWVRRMQVSAFSLHTQLNAWASGVKPWDFEDVAPIVRNLLALHMRLVPYLYNTLADFHFAGKPPIRAMALEFSERSCASLDDQYMLGDALLVAPLFPGESSRRVYLPEGGWYALDTHEYYAGGQWHDLYLPISRLPVFVRSGAILPLMPAYDHVPAAGISIPLELVCFGAEDTSLVLYDDDGETFGYETGEYGYLYLEATRVDGRMTGHLTADTRKVQTYEISNWIFVE</sequence>
<dbReference type="CDD" id="cd14752">
    <property type="entry name" value="GH31_N"/>
    <property type="match status" value="1"/>
</dbReference>
<comment type="similarity">
    <text evidence="1 2">Belongs to the glycosyl hydrolase 31 family.</text>
</comment>
<evidence type="ECO:0000256" key="2">
    <source>
        <dbReference type="RuleBase" id="RU361185"/>
    </source>
</evidence>
<evidence type="ECO:0000259" key="5">
    <source>
        <dbReference type="Pfam" id="PF17137"/>
    </source>
</evidence>
<dbReference type="InterPro" id="IPR000322">
    <property type="entry name" value="Glyco_hydro_31_TIM"/>
</dbReference>
<feature type="domain" description="Glycoside hydrolase family 31 N-terminal" evidence="4">
    <location>
        <begin position="61"/>
        <end position="133"/>
    </location>
</feature>
<dbReference type="GO" id="GO:0030246">
    <property type="term" value="F:carbohydrate binding"/>
    <property type="evidence" value="ECO:0007669"/>
    <property type="project" value="InterPro"/>
</dbReference>
<keyword evidence="2 7" id="KW-0378">Hydrolase</keyword>
<evidence type="ECO:0000259" key="6">
    <source>
        <dbReference type="Pfam" id="PF21365"/>
    </source>
</evidence>
<protein>
    <submittedName>
        <fullName evidence="7">Glycoside hydrolase family 31 protein</fullName>
    </submittedName>
</protein>
<dbReference type="Pfam" id="PF21365">
    <property type="entry name" value="Glyco_hydro_31_3rd"/>
    <property type="match status" value="1"/>
</dbReference>
<dbReference type="Gene3D" id="3.20.20.80">
    <property type="entry name" value="Glycosidases"/>
    <property type="match status" value="1"/>
</dbReference>
<dbReference type="SUPFAM" id="SSF74650">
    <property type="entry name" value="Galactose mutarotase-like"/>
    <property type="match status" value="1"/>
</dbReference>
<evidence type="ECO:0000259" key="3">
    <source>
        <dbReference type="Pfam" id="PF01055"/>
    </source>
</evidence>
<dbReference type="Pfam" id="PF01055">
    <property type="entry name" value="Glyco_hydro_31_2nd"/>
    <property type="match status" value="1"/>
</dbReference>
<dbReference type="InterPro" id="IPR017853">
    <property type="entry name" value="GH"/>
</dbReference>
<feature type="domain" description="Glycoside hydrolase family 31 TIM barrel" evidence="3">
    <location>
        <begin position="199"/>
        <end position="489"/>
    </location>
</feature>
<evidence type="ECO:0000313" key="8">
    <source>
        <dbReference type="Proteomes" id="UP000657006"/>
    </source>
</evidence>
<feature type="domain" description="DUF5110" evidence="5">
    <location>
        <begin position="599"/>
        <end position="650"/>
    </location>
</feature>
<proteinExistence type="inferred from homology"/>
<keyword evidence="2" id="KW-0326">Glycosidase</keyword>
<dbReference type="InterPro" id="IPR011013">
    <property type="entry name" value="Gal_mutarotase_sf_dom"/>
</dbReference>
<dbReference type="SUPFAM" id="SSF51445">
    <property type="entry name" value="(Trans)glycosidases"/>
    <property type="match status" value="1"/>
</dbReference>
<dbReference type="AlphaFoldDB" id="A0A926DQP0"/>